<evidence type="ECO:0000313" key="3">
    <source>
        <dbReference type="Proteomes" id="UP000008022"/>
    </source>
</evidence>
<feature type="transmembrane region" description="Helical" evidence="1">
    <location>
        <begin position="143"/>
        <end position="161"/>
    </location>
</feature>
<reference evidence="2" key="2">
    <citation type="submission" date="2015-06" db="UniProtKB">
        <authorList>
            <consortium name="EnsemblPlants"/>
        </authorList>
    </citation>
    <scope>IDENTIFICATION</scope>
</reference>
<dbReference type="Proteomes" id="UP000008022">
    <property type="component" value="Unassembled WGS sequence"/>
</dbReference>
<keyword evidence="3" id="KW-1185">Reference proteome</keyword>
<proteinExistence type="predicted"/>
<dbReference type="AlphaFoldDB" id="A0A0E0PWE0"/>
<evidence type="ECO:0000256" key="1">
    <source>
        <dbReference type="SAM" id="Phobius"/>
    </source>
</evidence>
<name>A0A0E0PWE0_ORYRU</name>
<keyword evidence="1" id="KW-0812">Transmembrane</keyword>
<organism evidence="2 3">
    <name type="scientific">Oryza rufipogon</name>
    <name type="common">Brownbeard rice</name>
    <name type="synonym">Asian wild rice</name>
    <dbReference type="NCBI Taxonomy" id="4529"/>
    <lineage>
        <taxon>Eukaryota</taxon>
        <taxon>Viridiplantae</taxon>
        <taxon>Streptophyta</taxon>
        <taxon>Embryophyta</taxon>
        <taxon>Tracheophyta</taxon>
        <taxon>Spermatophyta</taxon>
        <taxon>Magnoliopsida</taxon>
        <taxon>Liliopsida</taxon>
        <taxon>Poales</taxon>
        <taxon>Poaceae</taxon>
        <taxon>BOP clade</taxon>
        <taxon>Oryzoideae</taxon>
        <taxon>Oryzeae</taxon>
        <taxon>Oryzinae</taxon>
        <taxon>Oryza</taxon>
    </lineage>
</organism>
<dbReference type="EnsemblPlants" id="ORUFI06G11390.1">
    <property type="protein sequence ID" value="ORUFI06G11390.1"/>
    <property type="gene ID" value="ORUFI06G11390"/>
</dbReference>
<keyword evidence="1" id="KW-1133">Transmembrane helix</keyword>
<reference evidence="3" key="1">
    <citation type="submission" date="2013-06" db="EMBL/GenBank/DDBJ databases">
        <authorList>
            <person name="Zhao Q."/>
        </authorList>
    </citation>
    <scope>NUCLEOTIDE SEQUENCE</scope>
    <source>
        <strain evidence="3">cv. W1943</strain>
    </source>
</reference>
<accession>A0A0E0PWE0</accession>
<keyword evidence="1" id="KW-0472">Membrane</keyword>
<protein>
    <submittedName>
        <fullName evidence="2">Uncharacterized protein</fullName>
    </submittedName>
</protein>
<sequence length="266" mass="30619">MCVALSTTAGNNCGRHVMRSRCGCMLVAPGAQGIDVNIKEMNAQTNMKNQQHHIFWARGSIIHYSPYKLEAQMQNVVILASRLISMKASQHFEQLEEEMYYHMVMLVGPRSEYRIRWIIRNPVIFSQSSESGCKFSVTHPTIYANWYAIATYGLITIRQFLARMCRTRKTRRIKQHNIFGCIFLCTQSCWFEPFITYMQAAMANETMVDRSVEWLQLGCSHSPIFSDFPLLFPSSCEVVTCITNTDFTGSKRLSAPSTLQIQLYRY</sequence>
<dbReference type="HOGENOM" id="CLU_1047276_0_0_1"/>
<dbReference type="Gramene" id="ORUFI06G11390.1">
    <property type="protein sequence ID" value="ORUFI06G11390.1"/>
    <property type="gene ID" value="ORUFI06G11390"/>
</dbReference>
<evidence type="ECO:0000313" key="2">
    <source>
        <dbReference type="EnsemblPlants" id="ORUFI06G11390.1"/>
    </source>
</evidence>